<feature type="compositionally biased region" description="Basic and acidic residues" evidence="1">
    <location>
        <begin position="53"/>
        <end position="65"/>
    </location>
</feature>
<keyword evidence="3" id="KW-1185">Reference proteome</keyword>
<feature type="region of interest" description="Disordered" evidence="1">
    <location>
        <begin position="312"/>
        <end position="333"/>
    </location>
</feature>
<dbReference type="GO" id="GO:0005743">
    <property type="term" value="C:mitochondrial inner membrane"/>
    <property type="evidence" value="ECO:0007669"/>
    <property type="project" value="TreeGrafter"/>
</dbReference>
<dbReference type="OrthoDB" id="17089at2759"/>
<name>A0A2T6ZUE4_TUBBO</name>
<dbReference type="EMBL" id="NESQ01000099">
    <property type="protein sequence ID" value="PUU79117.1"/>
    <property type="molecule type" value="Genomic_DNA"/>
</dbReference>
<evidence type="ECO:0000313" key="3">
    <source>
        <dbReference type="Proteomes" id="UP000244722"/>
    </source>
</evidence>
<comment type="caution">
    <text evidence="2">The sequence shown here is derived from an EMBL/GenBank/DDBJ whole genome shotgun (WGS) entry which is preliminary data.</text>
</comment>
<dbReference type="AlphaFoldDB" id="A0A2T6ZUE4"/>
<feature type="compositionally biased region" description="Pro residues" evidence="1">
    <location>
        <begin position="70"/>
        <end position="81"/>
    </location>
</feature>
<protein>
    <submittedName>
        <fullName evidence="2">ATP10 protein-domain-containing protein</fullName>
    </submittedName>
</protein>
<organism evidence="2 3">
    <name type="scientific">Tuber borchii</name>
    <name type="common">White truffle</name>
    <dbReference type="NCBI Taxonomy" id="42251"/>
    <lineage>
        <taxon>Eukaryota</taxon>
        <taxon>Fungi</taxon>
        <taxon>Dikarya</taxon>
        <taxon>Ascomycota</taxon>
        <taxon>Pezizomycotina</taxon>
        <taxon>Pezizomycetes</taxon>
        <taxon>Pezizales</taxon>
        <taxon>Tuberaceae</taxon>
        <taxon>Tuber</taxon>
    </lineage>
</organism>
<dbReference type="Proteomes" id="UP000244722">
    <property type="component" value="Unassembled WGS sequence"/>
</dbReference>
<evidence type="ECO:0000313" key="2">
    <source>
        <dbReference type="EMBL" id="PUU79117.1"/>
    </source>
</evidence>
<dbReference type="GO" id="GO:0033615">
    <property type="term" value="P:mitochondrial proton-transporting ATP synthase complex assembly"/>
    <property type="evidence" value="ECO:0007669"/>
    <property type="project" value="TreeGrafter"/>
</dbReference>
<evidence type="ECO:0000256" key="1">
    <source>
        <dbReference type="SAM" id="MobiDB-lite"/>
    </source>
</evidence>
<dbReference type="STRING" id="42251.A0A2T6ZUE4"/>
<accession>A0A2T6ZUE4</accession>
<dbReference type="PANTHER" id="PTHR28106">
    <property type="entry name" value="MITOCHONDRIAL ATPASE COMPLEX SUBUNIT ATP10"/>
    <property type="match status" value="1"/>
</dbReference>
<dbReference type="InterPro" id="IPR007849">
    <property type="entry name" value="ATP10"/>
</dbReference>
<dbReference type="Pfam" id="PF05176">
    <property type="entry name" value="ATP-synt_10"/>
    <property type="match status" value="1"/>
</dbReference>
<reference evidence="2 3" key="1">
    <citation type="submission" date="2017-04" db="EMBL/GenBank/DDBJ databases">
        <title>Draft genome sequence of Tuber borchii Vittad., a whitish edible truffle.</title>
        <authorList>
            <consortium name="DOE Joint Genome Institute"/>
            <person name="Murat C."/>
            <person name="Kuo A."/>
            <person name="Barry K.W."/>
            <person name="Clum A."/>
            <person name="Dockter R.B."/>
            <person name="Fauchery L."/>
            <person name="Iotti M."/>
            <person name="Kohler A."/>
            <person name="Labutti K."/>
            <person name="Lindquist E.A."/>
            <person name="Lipzen A."/>
            <person name="Ohm R.A."/>
            <person name="Wang M."/>
            <person name="Grigoriev I.V."/>
            <person name="Zambonelli A."/>
            <person name="Martin F.M."/>
        </authorList>
    </citation>
    <scope>NUCLEOTIDE SEQUENCE [LARGE SCALE GENOMIC DNA]</scope>
    <source>
        <strain evidence="2 3">Tbo3840</strain>
    </source>
</reference>
<gene>
    <name evidence="2" type="ORF">B9Z19DRAFT_980533</name>
</gene>
<dbReference type="PANTHER" id="PTHR28106:SF1">
    <property type="entry name" value="MITOCHONDRIAL ATPASE COMPLEX SUBUNIT ATP10"/>
    <property type="match status" value="1"/>
</dbReference>
<feature type="region of interest" description="Disordered" evidence="1">
    <location>
        <begin position="41"/>
        <end position="89"/>
    </location>
</feature>
<proteinExistence type="predicted"/>
<sequence length="333" mass="37261">MNPALRLHPLLLRPHLHFSSQSLNARKSTLLLHLLLKSTYSTTPTTPPTSPHPKPERSHTPRPLDRPLGLPHPPEPLPPNAPTSTPKKAGFRSFSQIRTDLGDPGRNLEKRQYLTKELAKPYFRDFSRLSVADKGKSFVAPQRLIKSEHALWFPNLNGQTLVAAGKDTTDVLRGRVSLVAVFSGTWAERQVELWGLDEAAGMAREAGRVEDGAVGRADVNVEENLLRYWIVMMFRGSLRRRMEESRWGRYFIVKKGLDDETRDAMGYHNSKVGYVYLLDEECKIRWAGSGPPIAGERDALIKGVKKLVADSKKRSGEVRSGGKKGEGVNMVKT</sequence>